<name>A0A2H0RA65_UNCKA</name>
<dbReference type="Pfam" id="PF01797">
    <property type="entry name" value="Y1_Tnp"/>
    <property type="match status" value="1"/>
</dbReference>
<reference evidence="2 3" key="1">
    <citation type="submission" date="2017-09" db="EMBL/GenBank/DDBJ databases">
        <title>Depth-based differentiation of microbial function through sediment-hosted aquifers and enrichment of novel symbionts in the deep terrestrial subsurface.</title>
        <authorList>
            <person name="Probst A.J."/>
            <person name="Ladd B."/>
            <person name="Jarett J.K."/>
            <person name="Geller-Mcgrath D.E."/>
            <person name="Sieber C.M."/>
            <person name="Emerson J.B."/>
            <person name="Anantharaman K."/>
            <person name="Thomas B.C."/>
            <person name="Malmstrom R."/>
            <person name="Stieglmeier M."/>
            <person name="Klingl A."/>
            <person name="Woyke T."/>
            <person name="Ryan C.M."/>
            <person name="Banfield J.F."/>
        </authorList>
    </citation>
    <scope>NUCLEOTIDE SEQUENCE [LARGE SCALE GENOMIC DNA]</scope>
    <source>
        <strain evidence="2">CG10_big_fil_rev_8_21_14_0_10_32_10</strain>
    </source>
</reference>
<proteinExistence type="predicted"/>
<dbReference type="GO" id="GO:0004803">
    <property type="term" value="F:transposase activity"/>
    <property type="evidence" value="ECO:0007669"/>
    <property type="project" value="InterPro"/>
</dbReference>
<dbReference type="InterPro" id="IPR002686">
    <property type="entry name" value="Transposase_17"/>
</dbReference>
<dbReference type="PANTHER" id="PTHR34322:SF2">
    <property type="entry name" value="TRANSPOSASE IS200-LIKE DOMAIN-CONTAINING PROTEIN"/>
    <property type="match status" value="1"/>
</dbReference>
<accession>A0A2H0RA65</accession>
<dbReference type="AlphaFoldDB" id="A0A2H0RA65"/>
<feature type="domain" description="Transposase IS200-like" evidence="1">
    <location>
        <begin position="9"/>
        <end position="153"/>
    </location>
</feature>
<gene>
    <name evidence="2" type="ORF">COV24_02665</name>
</gene>
<evidence type="ECO:0000313" key="2">
    <source>
        <dbReference type="EMBL" id="PIR43419.1"/>
    </source>
</evidence>
<dbReference type="GO" id="GO:0006313">
    <property type="term" value="P:DNA transposition"/>
    <property type="evidence" value="ECO:0007669"/>
    <property type="project" value="InterPro"/>
</dbReference>
<dbReference type="InterPro" id="IPR036515">
    <property type="entry name" value="Transposase_17_sf"/>
</dbReference>
<dbReference type="Gene3D" id="3.30.70.1290">
    <property type="entry name" value="Transposase IS200-like"/>
    <property type="match status" value="1"/>
</dbReference>
<dbReference type="PANTHER" id="PTHR34322">
    <property type="entry name" value="TRANSPOSASE, Y1_TNP DOMAIN-CONTAINING"/>
    <property type="match status" value="1"/>
</dbReference>
<organism evidence="2 3">
    <name type="scientific">candidate division WWE3 bacterium CG10_big_fil_rev_8_21_14_0_10_32_10</name>
    <dbReference type="NCBI Taxonomy" id="1975090"/>
    <lineage>
        <taxon>Bacteria</taxon>
        <taxon>Katanobacteria</taxon>
    </lineage>
</organism>
<evidence type="ECO:0000259" key="1">
    <source>
        <dbReference type="SMART" id="SM01321"/>
    </source>
</evidence>
<dbReference type="EMBL" id="PCXU01000024">
    <property type="protein sequence ID" value="PIR43419.1"/>
    <property type="molecule type" value="Genomic_DNA"/>
</dbReference>
<dbReference type="SUPFAM" id="SSF143422">
    <property type="entry name" value="Transposase IS200-like"/>
    <property type="match status" value="1"/>
</dbReference>
<dbReference type="GO" id="GO:0003677">
    <property type="term" value="F:DNA binding"/>
    <property type="evidence" value="ECO:0007669"/>
    <property type="project" value="InterPro"/>
</dbReference>
<dbReference type="SMART" id="SM01321">
    <property type="entry name" value="Y1_Tnp"/>
    <property type="match status" value="1"/>
</dbReference>
<sequence length="226" mass="27748">MPIRKYPLNTNEIYHIFNKTIDNKNIFINYKICNYFYNLSRYYRSEKGIISYSNLHRLSNENRNDYIKKITMLRYHRVEIISYNLMPNHFHFILKQKKDKGISVFISNVINSLTKIYNKQSRRLGPVFLPRFKSVLVETDEQLIHLSRYIHLNQYSSKIFNNKEDLLKYPWSSFHEYIENPKKRLSNDKMILSLFNDNRNRYKNFVLDNADWQRTRELIKYMEKYK</sequence>
<evidence type="ECO:0000313" key="3">
    <source>
        <dbReference type="Proteomes" id="UP000230214"/>
    </source>
</evidence>
<dbReference type="Proteomes" id="UP000230214">
    <property type="component" value="Unassembled WGS sequence"/>
</dbReference>
<comment type="caution">
    <text evidence="2">The sequence shown here is derived from an EMBL/GenBank/DDBJ whole genome shotgun (WGS) entry which is preliminary data.</text>
</comment>
<protein>
    <recommendedName>
        <fullName evidence="1">Transposase IS200-like domain-containing protein</fullName>
    </recommendedName>
</protein>